<dbReference type="AlphaFoldDB" id="T1XCZ5"/>
<evidence type="ECO:0000313" key="2">
    <source>
        <dbReference type="Proteomes" id="UP000016223"/>
    </source>
</evidence>
<gene>
    <name evidence="1" type="ORF">VAPA_1c32750</name>
</gene>
<dbReference type="InterPro" id="IPR009057">
    <property type="entry name" value="Homeodomain-like_sf"/>
</dbReference>
<dbReference type="Proteomes" id="UP000016223">
    <property type="component" value="Chromosome 1"/>
</dbReference>
<evidence type="ECO:0008006" key="3">
    <source>
        <dbReference type="Google" id="ProtNLM"/>
    </source>
</evidence>
<proteinExistence type="predicted"/>
<dbReference type="EMBL" id="CP003911">
    <property type="protein sequence ID" value="AGU50361.1"/>
    <property type="molecule type" value="Genomic_DNA"/>
</dbReference>
<reference evidence="1 2" key="1">
    <citation type="submission" date="2012-10" db="EMBL/GenBank/DDBJ databases">
        <title>Genome sequence of Variovorax paradoxus B4.</title>
        <authorList>
            <person name="Schuldes J."/>
            <person name="Brandt U."/>
            <person name="Hiessl S."/>
            <person name="Wuebbeler J.H."/>
            <person name="Thuermer A."/>
            <person name="Steinbuechel A."/>
            <person name="Daniel R."/>
        </authorList>
    </citation>
    <scope>NUCLEOTIDE SEQUENCE [LARGE SCALE GENOMIC DNA]</scope>
    <source>
        <strain evidence="1 2">B4</strain>
    </source>
</reference>
<dbReference type="HOGENOM" id="CLU_1955489_0_0_4"/>
<dbReference type="SUPFAM" id="SSF46689">
    <property type="entry name" value="Homeodomain-like"/>
    <property type="match status" value="1"/>
</dbReference>
<sequence length="151" mass="16624">MALLPGVAQEIADVIGRERTLFLIGQLPRHFGGAPGRKSWRVTLYAPRVERLCDDHRLVIILGRADAEKICQHFGGETLQVANCSSVAAAFRNRELLKFAAAGVHRSELAVIFDLTERRVAQLVASATPKPASNLNYCVWQGGEQVRHPLT</sequence>
<name>T1XCZ5_VARPD</name>
<organism evidence="1 2">
    <name type="scientific">Variovorax paradoxus B4</name>
    <dbReference type="NCBI Taxonomy" id="1246301"/>
    <lineage>
        <taxon>Bacteria</taxon>
        <taxon>Pseudomonadati</taxon>
        <taxon>Pseudomonadota</taxon>
        <taxon>Betaproteobacteria</taxon>
        <taxon>Burkholderiales</taxon>
        <taxon>Comamonadaceae</taxon>
        <taxon>Variovorax</taxon>
    </lineage>
</organism>
<protein>
    <recommendedName>
        <fullName evidence="3">Mor transcription activator domain-containing protein</fullName>
    </recommendedName>
</protein>
<accession>T1XCZ5</accession>
<dbReference type="KEGG" id="vpd:VAPA_1c32750"/>
<dbReference type="OrthoDB" id="9157245at2"/>
<dbReference type="RefSeq" id="WP_021007831.1">
    <property type="nucleotide sequence ID" value="NC_022247.1"/>
</dbReference>
<evidence type="ECO:0000313" key="1">
    <source>
        <dbReference type="EMBL" id="AGU50361.1"/>
    </source>
</evidence>